<evidence type="ECO:0000313" key="3">
    <source>
        <dbReference type="Proteomes" id="UP001595699"/>
    </source>
</evidence>
<sequence length="101" mass="10993">MDEQQDVPFDEPVDTFDDSDVSDDVVDEVPDEAAAPVPVPAAQSGGLEPTGNSEVDDVLESVGQVADLETAEHVEIYEDAHRRLHETLVTAVDEQERPHGR</sequence>
<accession>A0ABV7YMU5</accession>
<feature type="compositionally biased region" description="Acidic residues" evidence="1">
    <location>
        <begin position="1"/>
        <end position="31"/>
    </location>
</feature>
<evidence type="ECO:0000313" key="2">
    <source>
        <dbReference type="EMBL" id="MFC3765105.1"/>
    </source>
</evidence>
<protein>
    <submittedName>
        <fullName evidence="2">Uncharacterized protein</fullName>
    </submittedName>
</protein>
<feature type="region of interest" description="Disordered" evidence="1">
    <location>
        <begin position="1"/>
        <end position="54"/>
    </location>
</feature>
<reference evidence="3" key="1">
    <citation type="journal article" date="2019" name="Int. J. Syst. Evol. Microbiol.">
        <title>The Global Catalogue of Microorganisms (GCM) 10K type strain sequencing project: providing services to taxonomists for standard genome sequencing and annotation.</title>
        <authorList>
            <consortium name="The Broad Institute Genomics Platform"/>
            <consortium name="The Broad Institute Genome Sequencing Center for Infectious Disease"/>
            <person name="Wu L."/>
            <person name="Ma J."/>
        </authorList>
    </citation>
    <scope>NUCLEOTIDE SEQUENCE [LARGE SCALE GENOMIC DNA]</scope>
    <source>
        <strain evidence="3">CGMCC 4.7241</strain>
    </source>
</reference>
<comment type="caution">
    <text evidence="2">The sequence shown here is derived from an EMBL/GenBank/DDBJ whole genome shotgun (WGS) entry which is preliminary data.</text>
</comment>
<organism evidence="2 3">
    <name type="scientific">Tenggerimyces flavus</name>
    <dbReference type="NCBI Taxonomy" id="1708749"/>
    <lineage>
        <taxon>Bacteria</taxon>
        <taxon>Bacillati</taxon>
        <taxon>Actinomycetota</taxon>
        <taxon>Actinomycetes</taxon>
        <taxon>Propionibacteriales</taxon>
        <taxon>Nocardioidaceae</taxon>
        <taxon>Tenggerimyces</taxon>
    </lineage>
</organism>
<name>A0ABV7YMU5_9ACTN</name>
<gene>
    <name evidence="2" type="ORF">ACFOUW_30010</name>
</gene>
<evidence type="ECO:0000256" key="1">
    <source>
        <dbReference type="SAM" id="MobiDB-lite"/>
    </source>
</evidence>
<dbReference type="EMBL" id="JBHRZH010000036">
    <property type="protein sequence ID" value="MFC3765105.1"/>
    <property type="molecule type" value="Genomic_DNA"/>
</dbReference>
<dbReference type="Proteomes" id="UP001595699">
    <property type="component" value="Unassembled WGS sequence"/>
</dbReference>
<keyword evidence="3" id="KW-1185">Reference proteome</keyword>
<dbReference type="RefSeq" id="WP_205119179.1">
    <property type="nucleotide sequence ID" value="NZ_JAFBCM010000001.1"/>
</dbReference>
<feature type="compositionally biased region" description="Low complexity" evidence="1">
    <location>
        <begin position="32"/>
        <end position="42"/>
    </location>
</feature>
<proteinExistence type="predicted"/>